<evidence type="ECO:0000313" key="2">
    <source>
        <dbReference type="EMBL" id="JAP09102.1"/>
    </source>
</evidence>
<keyword evidence="1" id="KW-1133">Transmembrane helix</keyword>
<keyword evidence="1" id="KW-0812">Transmembrane</keyword>
<dbReference type="AlphaFoldDB" id="A0A0V0GM52"/>
<keyword evidence="1" id="KW-0472">Membrane</keyword>
<reference evidence="2" key="1">
    <citation type="submission" date="2015-12" db="EMBL/GenBank/DDBJ databases">
        <title>Gene expression during late stages of embryo sac development: a critical building block for successful pollen-pistil interactions.</title>
        <authorList>
            <person name="Liu Y."/>
            <person name="Joly V."/>
            <person name="Sabar M."/>
            <person name="Matton D.P."/>
        </authorList>
    </citation>
    <scope>NUCLEOTIDE SEQUENCE</scope>
</reference>
<organism evidence="2">
    <name type="scientific">Solanum chacoense</name>
    <name type="common">Chaco potato</name>
    <dbReference type="NCBI Taxonomy" id="4108"/>
    <lineage>
        <taxon>Eukaryota</taxon>
        <taxon>Viridiplantae</taxon>
        <taxon>Streptophyta</taxon>
        <taxon>Embryophyta</taxon>
        <taxon>Tracheophyta</taxon>
        <taxon>Spermatophyta</taxon>
        <taxon>Magnoliopsida</taxon>
        <taxon>eudicotyledons</taxon>
        <taxon>Gunneridae</taxon>
        <taxon>Pentapetalae</taxon>
        <taxon>asterids</taxon>
        <taxon>lamiids</taxon>
        <taxon>Solanales</taxon>
        <taxon>Solanaceae</taxon>
        <taxon>Solanoideae</taxon>
        <taxon>Solaneae</taxon>
        <taxon>Solanum</taxon>
    </lineage>
</organism>
<dbReference type="EMBL" id="GEDG01035659">
    <property type="protein sequence ID" value="JAP09102.1"/>
    <property type="molecule type" value="Transcribed_RNA"/>
</dbReference>
<name>A0A0V0GM52_SOLCH</name>
<protein>
    <submittedName>
        <fullName evidence="2">Putative ovule protein</fullName>
    </submittedName>
</protein>
<proteinExistence type="predicted"/>
<feature type="transmembrane region" description="Helical" evidence="1">
    <location>
        <begin position="35"/>
        <end position="56"/>
    </location>
</feature>
<sequence length="72" mass="8012">MGGFLSGLGRLDGLGLILSPLIASHMNSYIRSFPFLQYVEGNFLVCTLSCTFLVLLMKSITFFIKKVYISNN</sequence>
<evidence type="ECO:0000256" key="1">
    <source>
        <dbReference type="SAM" id="Phobius"/>
    </source>
</evidence>
<accession>A0A0V0GM52</accession>